<reference evidence="1 2" key="1">
    <citation type="journal article" date="2006" name="Science">
        <title>The genome of black cottonwood, Populus trichocarpa (Torr. &amp; Gray).</title>
        <authorList>
            <person name="Tuskan G.A."/>
            <person name="Difazio S."/>
            <person name="Jansson S."/>
            <person name="Bohlmann J."/>
            <person name="Grigoriev I."/>
            <person name="Hellsten U."/>
            <person name="Putnam N."/>
            <person name="Ralph S."/>
            <person name="Rombauts S."/>
            <person name="Salamov A."/>
            <person name="Schein J."/>
            <person name="Sterck L."/>
            <person name="Aerts A."/>
            <person name="Bhalerao R.R."/>
            <person name="Bhalerao R.P."/>
            <person name="Blaudez D."/>
            <person name="Boerjan W."/>
            <person name="Brun A."/>
            <person name="Brunner A."/>
            <person name="Busov V."/>
            <person name="Campbell M."/>
            <person name="Carlson J."/>
            <person name="Chalot M."/>
            <person name="Chapman J."/>
            <person name="Chen G.L."/>
            <person name="Cooper D."/>
            <person name="Coutinho P.M."/>
            <person name="Couturier J."/>
            <person name="Covert S."/>
            <person name="Cronk Q."/>
            <person name="Cunningham R."/>
            <person name="Davis J."/>
            <person name="Degroeve S."/>
            <person name="Dejardin A."/>
            <person name="Depamphilis C."/>
            <person name="Detter J."/>
            <person name="Dirks B."/>
            <person name="Dubchak I."/>
            <person name="Duplessis S."/>
            <person name="Ehlting J."/>
            <person name="Ellis B."/>
            <person name="Gendler K."/>
            <person name="Goodstein D."/>
            <person name="Gribskov M."/>
            <person name="Grimwood J."/>
            <person name="Groover A."/>
            <person name="Gunter L."/>
            <person name="Hamberger B."/>
            <person name="Heinze B."/>
            <person name="Helariutta Y."/>
            <person name="Henrissat B."/>
            <person name="Holligan D."/>
            <person name="Holt R."/>
            <person name="Huang W."/>
            <person name="Islam-Faridi N."/>
            <person name="Jones S."/>
            <person name="Jones-Rhoades M."/>
            <person name="Jorgensen R."/>
            <person name="Joshi C."/>
            <person name="Kangasjarvi J."/>
            <person name="Karlsson J."/>
            <person name="Kelleher C."/>
            <person name="Kirkpatrick R."/>
            <person name="Kirst M."/>
            <person name="Kohler A."/>
            <person name="Kalluri U."/>
            <person name="Larimer F."/>
            <person name="Leebens-Mack J."/>
            <person name="Leple J.C."/>
            <person name="Locascio P."/>
            <person name="Lou Y."/>
            <person name="Lucas S."/>
            <person name="Martin F."/>
            <person name="Montanini B."/>
            <person name="Napoli C."/>
            <person name="Nelson D.R."/>
            <person name="Nelson C."/>
            <person name="Nieminen K."/>
            <person name="Nilsson O."/>
            <person name="Pereda V."/>
            <person name="Peter G."/>
            <person name="Philippe R."/>
            <person name="Pilate G."/>
            <person name="Poliakov A."/>
            <person name="Razumovskaya J."/>
            <person name="Richardson P."/>
            <person name="Rinaldi C."/>
            <person name="Ritland K."/>
            <person name="Rouze P."/>
            <person name="Ryaboy D."/>
            <person name="Schmutz J."/>
            <person name="Schrader J."/>
            <person name="Segerman B."/>
            <person name="Shin H."/>
            <person name="Siddiqui A."/>
            <person name="Sterky F."/>
            <person name="Terry A."/>
            <person name="Tsai C.J."/>
            <person name="Uberbacher E."/>
            <person name="Unneberg P."/>
            <person name="Vahala J."/>
            <person name="Wall K."/>
            <person name="Wessler S."/>
            <person name="Yang G."/>
            <person name="Yin T."/>
            <person name="Douglas C."/>
            <person name="Marra M."/>
            <person name="Sandberg G."/>
            <person name="Van de Peer Y."/>
            <person name="Rokhsar D."/>
        </authorList>
    </citation>
    <scope>NUCLEOTIDE SEQUENCE [LARGE SCALE GENOMIC DNA]</scope>
    <source>
        <strain evidence="2">cv. Nisqually</strain>
    </source>
</reference>
<keyword evidence="2" id="KW-1185">Reference proteome</keyword>
<evidence type="ECO:0000313" key="2">
    <source>
        <dbReference type="Proteomes" id="UP000006729"/>
    </source>
</evidence>
<dbReference type="AlphaFoldDB" id="A0A2K2AC75"/>
<name>A0A2K2AC75_POPTR</name>
<accession>A0A2K2AC75</accession>
<dbReference type="InParanoid" id="A0A2K2AC75"/>
<organism evidence="1 2">
    <name type="scientific">Populus trichocarpa</name>
    <name type="common">Western balsam poplar</name>
    <name type="synonym">Populus balsamifera subsp. trichocarpa</name>
    <dbReference type="NCBI Taxonomy" id="3694"/>
    <lineage>
        <taxon>Eukaryota</taxon>
        <taxon>Viridiplantae</taxon>
        <taxon>Streptophyta</taxon>
        <taxon>Embryophyta</taxon>
        <taxon>Tracheophyta</taxon>
        <taxon>Spermatophyta</taxon>
        <taxon>Magnoliopsida</taxon>
        <taxon>eudicotyledons</taxon>
        <taxon>Gunneridae</taxon>
        <taxon>Pentapetalae</taxon>
        <taxon>rosids</taxon>
        <taxon>fabids</taxon>
        <taxon>Malpighiales</taxon>
        <taxon>Salicaceae</taxon>
        <taxon>Saliceae</taxon>
        <taxon>Populus</taxon>
    </lineage>
</organism>
<protein>
    <submittedName>
        <fullName evidence="1">Uncharacterized protein</fullName>
    </submittedName>
</protein>
<sequence length="72" mass="8581">MQQKSLTKLNLRLLHKTEESIKKETHFSFSFLFFSQEPNRLQNVQKKVVNEGDSRSQLAAKREYLSVNIRRE</sequence>
<dbReference type="EMBL" id="CM009294">
    <property type="protein sequence ID" value="PNT35134.1"/>
    <property type="molecule type" value="Genomic_DNA"/>
</dbReference>
<proteinExistence type="predicted"/>
<dbReference type="Proteomes" id="UP000006729">
    <property type="component" value="Chromosome 5"/>
</dbReference>
<evidence type="ECO:0000313" key="1">
    <source>
        <dbReference type="EMBL" id="PNT35134.1"/>
    </source>
</evidence>
<gene>
    <name evidence="1" type="ORF">POPTR_005G058600</name>
</gene>